<name>A0A0D2IW50_9EURO</name>
<dbReference type="InterPro" id="IPR051828">
    <property type="entry name" value="HAD-like_hydrolase_domain"/>
</dbReference>
<dbReference type="AlphaFoldDB" id="A0A0D2IW50"/>
<dbReference type="GO" id="GO:0005634">
    <property type="term" value="C:nucleus"/>
    <property type="evidence" value="ECO:0007669"/>
    <property type="project" value="TreeGrafter"/>
</dbReference>
<dbReference type="STRING" id="1442369.A0A0D2IW50"/>
<evidence type="ECO:0000313" key="1">
    <source>
        <dbReference type="EMBL" id="KIX07476.1"/>
    </source>
</evidence>
<gene>
    <name evidence="1" type="ORF">Z518_02129</name>
</gene>
<dbReference type="Gene3D" id="3.40.50.1000">
    <property type="entry name" value="HAD superfamily/HAD-like"/>
    <property type="match status" value="1"/>
</dbReference>
<dbReference type="OrthoDB" id="444127at2759"/>
<evidence type="ECO:0000313" key="2">
    <source>
        <dbReference type="Proteomes" id="UP000053617"/>
    </source>
</evidence>
<dbReference type="InterPro" id="IPR023214">
    <property type="entry name" value="HAD_sf"/>
</dbReference>
<dbReference type="SUPFAM" id="SSF56784">
    <property type="entry name" value="HAD-like"/>
    <property type="match status" value="1"/>
</dbReference>
<dbReference type="PANTHER" id="PTHR46191:SF2">
    <property type="entry name" value="HALOACID DEHALOGENASE-LIKE HYDROLASE DOMAIN-CONTAINING PROTEIN 3"/>
    <property type="match status" value="1"/>
</dbReference>
<dbReference type="VEuPathDB" id="FungiDB:Z518_02129"/>
<dbReference type="GeneID" id="25290200"/>
<protein>
    <recommendedName>
        <fullName evidence="3">Haloacid dehalogenase-like hydrolase</fullName>
    </recommendedName>
</protein>
<dbReference type="Gene3D" id="1.10.150.720">
    <property type="entry name" value="Haloacid dehalogenase-like hydrolase"/>
    <property type="match status" value="1"/>
</dbReference>
<sequence>MAGFTSLFKALTAPVKIPIFVVTLDALGTLYHFREPVSAQYFNVAQKCGLRAKINPTELDQFFKSSFKHYNTVYPNYGKGKLEDPQIWWSKVVKRAFREIVPDGELPPNLDISLYRHFSTQAAYQLYLDVLPFLHTIEAIKDRFVAADGPLLVTGIVTNSDPRARDVLTDLGLEIGPSRVPEMNPLQEMPNIWKNVQADNIKDIRATPYAGYYSRRNHFDFLCTSYDAESEKPSLDIWLAAKRLVMPMPPSRMENSLGPPSDLKDVSQIMTEALRYRPGKIKWVHIGDEFSKDYLGAVNCGLKALHLAREKESSLVVEEGIETVSNLEEAAMVVSVMAQDYFNHDPE</sequence>
<evidence type="ECO:0008006" key="3">
    <source>
        <dbReference type="Google" id="ProtNLM"/>
    </source>
</evidence>
<keyword evidence="2" id="KW-1185">Reference proteome</keyword>
<reference evidence="1 2" key="1">
    <citation type="submission" date="2015-01" db="EMBL/GenBank/DDBJ databases">
        <title>The Genome Sequence of Rhinocladiella mackenzie CBS 650.93.</title>
        <authorList>
            <consortium name="The Broad Institute Genomics Platform"/>
            <person name="Cuomo C."/>
            <person name="de Hoog S."/>
            <person name="Gorbushina A."/>
            <person name="Stielow B."/>
            <person name="Teixiera M."/>
            <person name="Abouelleil A."/>
            <person name="Chapman S.B."/>
            <person name="Priest M."/>
            <person name="Young S.K."/>
            <person name="Wortman J."/>
            <person name="Nusbaum C."/>
            <person name="Birren B."/>
        </authorList>
    </citation>
    <scope>NUCLEOTIDE SEQUENCE [LARGE SCALE GENOMIC DNA]</scope>
    <source>
        <strain evidence="1 2">CBS 650.93</strain>
    </source>
</reference>
<dbReference type="InterPro" id="IPR044924">
    <property type="entry name" value="HAD-SF_hydro_IA_REG-2-like_cap"/>
</dbReference>
<dbReference type="EMBL" id="KN847476">
    <property type="protein sequence ID" value="KIX07476.1"/>
    <property type="molecule type" value="Genomic_DNA"/>
</dbReference>
<dbReference type="PANTHER" id="PTHR46191">
    <property type="match status" value="1"/>
</dbReference>
<proteinExistence type="predicted"/>
<dbReference type="InterPro" id="IPR036412">
    <property type="entry name" value="HAD-like_sf"/>
</dbReference>
<organism evidence="1 2">
    <name type="scientific">Rhinocladiella mackenziei CBS 650.93</name>
    <dbReference type="NCBI Taxonomy" id="1442369"/>
    <lineage>
        <taxon>Eukaryota</taxon>
        <taxon>Fungi</taxon>
        <taxon>Dikarya</taxon>
        <taxon>Ascomycota</taxon>
        <taxon>Pezizomycotina</taxon>
        <taxon>Eurotiomycetes</taxon>
        <taxon>Chaetothyriomycetidae</taxon>
        <taxon>Chaetothyriales</taxon>
        <taxon>Herpotrichiellaceae</taxon>
        <taxon>Rhinocladiella</taxon>
    </lineage>
</organism>
<accession>A0A0D2IW50</accession>
<dbReference type="RefSeq" id="XP_013274612.1">
    <property type="nucleotide sequence ID" value="XM_013419158.1"/>
</dbReference>
<dbReference type="HOGENOM" id="CLU_045011_8_0_1"/>
<dbReference type="Proteomes" id="UP000053617">
    <property type="component" value="Unassembled WGS sequence"/>
</dbReference>